<gene>
    <name evidence="3" type="ORF">JKF63_06890</name>
</gene>
<protein>
    <recommendedName>
        <fullName evidence="5">Transmembrane protein</fullName>
    </recommendedName>
</protein>
<feature type="transmembrane region" description="Helical" evidence="2">
    <location>
        <begin position="634"/>
        <end position="656"/>
    </location>
</feature>
<keyword evidence="2" id="KW-1133">Transmembrane helix</keyword>
<feature type="transmembrane region" description="Helical" evidence="2">
    <location>
        <begin position="970"/>
        <end position="992"/>
    </location>
</feature>
<feature type="transmembrane region" description="Helical" evidence="2">
    <location>
        <begin position="738"/>
        <end position="760"/>
    </location>
</feature>
<evidence type="ECO:0000313" key="4">
    <source>
        <dbReference type="Proteomes" id="UP000674318"/>
    </source>
</evidence>
<proteinExistence type="predicted"/>
<feature type="transmembrane region" description="Helical" evidence="2">
    <location>
        <begin position="588"/>
        <end position="614"/>
    </location>
</feature>
<feature type="transmembrane region" description="Helical" evidence="2">
    <location>
        <begin position="866"/>
        <end position="892"/>
    </location>
</feature>
<evidence type="ECO:0000256" key="2">
    <source>
        <dbReference type="SAM" id="Phobius"/>
    </source>
</evidence>
<feature type="transmembrane region" description="Helical" evidence="2">
    <location>
        <begin position="772"/>
        <end position="798"/>
    </location>
</feature>
<feature type="transmembrane region" description="Helical" evidence="2">
    <location>
        <begin position="810"/>
        <end position="833"/>
    </location>
</feature>
<feature type="region of interest" description="Disordered" evidence="1">
    <location>
        <begin position="413"/>
        <end position="439"/>
    </location>
</feature>
<feature type="transmembrane region" description="Helical" evidence="2">
    <location>
        <begin position="1164"/>
        <end position="1193"/>
    </location>
</feature>
<dbReference type="OrthoDB" id="264882at2759"/>
<keyword evidence="4" id="KW-1185">Reference proteome</keyword>
<dbReference type="Proteomes" id="UP000674318">
    <property type="component" value="Unassembled WGS sequence"/>
</dbReference>
<sequence length="1244" mass="134134">MFPRHQLHHHGEGRHKQHAGPGQQQSSLGSVAEDAPAPMTELPAVVLQRLSKVSDGGDTSDVFSMSALVDEEESCRVVIERDEQLGRIREYTDFHDQEARIRKAEMGEVRSCDRDTAPPTRLFDMVPRGMTPTPPEAVYLTAHAPSTPSQQEQRVTRGSHPPSNSFDRTLIDFNSAVSGGEGCPRTRCMSVGRDAPQPLGAGDCGACVVLSPVSPEASQMGHLQFENTRMAMELQENRRVVQQLHESLLEAREALSRRVHIEDDRDCAASKEASCRQQGLLSSALRDAPAQPPLVSSKALFSSSSSTLSVAADSTAMFTKQDRLPPCASSRPSDACAGGGFLYSNWNLFDVAEFFWALQVAPPPSTLHDECPYRDHCHASTASLRSLPEGIDESAFLSGAYGATDRAVERLPLSPSVEQSAQPQGSRYHLGHTHQPQHAAVTEEEAALACESAWVNSNYYCYNIMSEMSSLRVVHSLDEVGTGGGTTSPTMNEEEMTRKLLDHTPTTASPLSGSFRGYDAFRSGRPLYNISAAVTPRPVFEGALASVRLQSSPESAAVWVGGLCSPAARRYVLPYLQRLWVTSVLRHLLLFLLVTLTCILVFIPGIVLCTVNVFEATNDEDFYALRNRFGRSAMLVAARLDACTVVCFAFFGVVCLMGGRWQRGPSAHTKAQEKDTERAAEVEVPPVALAAAFAAMTRRRPRDILGEMSAGTLVHLMLCTGTGLMFLGAILFREGCRNVILALAVLGEACYGAGEALLLGGLSTVVSAEVGLAAGVNVSAQILLLAWLAVNAFGFFVLPKLNYYVYITRVIVDALVYVTGFIGAFVFGVVMLCPPDLIGRAVRANSKDITPRKLWSAARHDVSSRFFLRTLTVGLLTAAVMLLMCCGFAAFIPTQAVTAAVSESRKSREFMGTHTGHDATGATESLIGDQDSWTAQQRNAPVLLFTYALVTMPLCFIPRLASLINQCCPVSLLTTFLCAMWMVSTGASWVPVLGLDALATSSTSKKGGETDIVVPAVLSWCRGLWVWLARHHFLNPSMGLCGFATGAIYTIVVSSLLRSMANGGVRLPVMHPSRWRMTVSERDHTAATAAAGFTSEATPLLGSAECRGGHQKAKAAKAVEFHGMATGLDAPIAATATLAQEKSNARPDEMQRCVQMQLRGGPTVMTALACILTVVVLLVCVAVMTTTSVLLTDRDESPVYGNRLLPGVTLDEHLVVKSILTCVLAAAMIVQWVEVCHGFGCRCV</sequence>
<dbReference type="EMBL" id="JAFJZO010000009">
    <property type="protein sequence ID" value="KAG5510593.1"/>
    <property type="molecule type" value="Genomic_DNA"/>
</dbReference>
<feature type="compositionally biased region" description="Polar residues" evidence="1">
    <location>
        <begin position="416"/>
        <end position="425"/>
    </location>
</feature>
<evidence type="ECO:0008006" key="5">
    <source>
        <dbReference type="Google" id="ProtNLM"/>
    </source>
</evidence>
<feature type="transmembrane region" description="Helical" evidence="2">
    <location>
        <begin position="940"/>
        <end position="958"/>
    </location>
</feature>
<feature type="transmembrane region" description="Helical" evidence="2">
    <location>
        <begin position="708"/>
        <end position="732"/>
    </location>
</feature>
<name>A0A836LJB6_9TRYP</name>
<evidence type="ECO:0000256" key="1">
    <source>
        <dbReference type="SAM" id="MobiDB-lite"/>
    </source>
</evidence>
<feature type="transmembrane region" description="Helical" evidence="2">
    <location>
        <begin position="1040"/>
        <end position="1061"/>
    </location>
</feature>
<dbReference type="AlphaFoldDB" id="A0A836LJB6"/>
<evidence type="ECO:0000313" key="3">
    <source>
        <dbReference type="EMBL" id="KAG5510593.1"/>
    </source>
</evidence>
<feature type="region of interest" description="Disordered" evidence="1">
    <location>
        <begin position="1"/>
        <end position="36"/>
    </location>
</feature>
<dbReference type="GeneID" id="94292915"/>
<keyword evidence="2" id="KW-0472">Membrane</keyword>
<accession>A0A836LJB6</accession>
<feature type="compositionally biased region" description="Basic residues" evidence="1">
    <location>
        <begin position="1"/>
        <end position="18"/>
    </location>
</feature>
<keyword evidence="2" id="KW-0812">Transmembrane</keyword>
<comment type="caution">
    <text evidence="3">The sequence shown here is derived from an EMBL/GenBank/DDBJ whole genome shotgun (WGS) entry which is preliminary data.</text>
</comment>
<reference evidence="3 4" key="1">
    <citation type="submission" date="2021-02" db="EMBL/GenBank/DDBJ databases">
        <title>Porcisia hertigi Genome sequencing and assembly.</title>
        <authorList>
            <person name="Almutairi H."/>
            <person name="Gatherer D."/>
        </authorList>
    </citation>
    <scope>NUCLEOTIDE SEQUENCE [LARGE SCALE GENOMIC DNA]</scope>
    <source>
        <strain evidence="3 4">C119</strain>
    </source>
</reference>
<feature type="region of interest" description="Disordered" evidence="1">
    <location>
        <begin position="145"/>
        <end position="168"/>
    </location>
</feature>
<dbReference type="KEGG" id="phet:94292915"/>
<dbReference type="RefSeq" id="XP_067759197.1">
    <property type="nucleotide sequence ID" value="XM_067902838.1"/>
</dbReference>
<organism evidence="3 4">
    <name type="scientific">Porcisia hertigi</name>
    <dbReference type="NCBI Taxonomy" id="2761500"/>
    <lineage>
        <taxon>Eukaryota</taxon>
        <taxon>Discoba</taxon>
        <taxon>Euglenozoa</taxon>
        <taxon>Kinetoplastea</taxon>
        <taxon>Metakinetoplastina</taxon>
        <taxon>Trypanosomatida</taxon>
        <taxon>Trypanosomatidae</taxon>
        <taxon>Leishmaniinae</taxon>
        <taxon>Porcisia</taxon>
    </lineage>
</organism>